<accession>A0AAD5NRU7</accession>
<reference evidence="3" key="1">
    <citation type="journal article" date="2022" name="Plant J.">
        <title>Strategies of tolerance reflected in two North American maple genomes.</title>
        <authorList>
            <person name="McEvoy S.L."/>
            <person name="Sezen U.U."/>
            <person name="Trouern-Trend A."/>
            <person name="McMahon S.M."/>
            <person name="Schaberg P.G."/>
            <person name="Yang J."/>
            <person name="Wegrzyn J.L."/>
            <person name="Swenson N.G."/>
        </authorList>
    </citation>
    <scope>NUCLEOTIDE SEQUENCE</scope>
    <source>
        <strain evidence="3">91603</strain>
    </source>
</reference>
<protein>
    <recommendedName>
        <fullName evidence="2">CAAX prenyl protease 2/Lysostaphin resistance protein A-like domain-containing protein</fullName>
    </recommendedName>
</protein>
<keyword evidence="1" id="KW-1133">Transmembrane helix</keyword>
<keyword evidence="1" id="KW-0812">Transmembrane</keyword>
<dbReference type="GO" id="GO:0004175">
    <property type="term" value="F:endopeptidase activity"/>
    <property type="evidence" value="ECO:0007669"/>
    <property type="project" value="UniProtKB-ARBA"/>
</dbReference>
<dbReference type="GO" id="GO:0080120">
    <property type="term" value="P:CAAX-box protein maturation"/>
    <property type="evidence" value="ECO:0007669"/>
    <property type="project" value="UniProtKB-ARBA"/>
</dbReference>
<dbReference type="AlphaFoldDB" id="A0AAD5NRU7"/>
<evidence type="ECO:0000313" key="3">
    <source>
        <dbReference type="EMBL" id="KAI9177088.1"/>
    </source>
</evidence>
<proteinExistence type="predicted"/>
<feature type="domain" description="CAAX prenyl protease 2/Lysostaphin resistance protein A-like" evidence="2">
    <location>
        <begin position="217"/>
        <end position="278"/>
    </location>
</feature>
<dbReference type="PANTHER" id="PTHR43592:SF4">
    <property type="entry name" value="CAAX AMINO TERMINAL PROTEASE FAMILY PROTEIN"/>
    <property type="match status" value="1"/>
</dbReference>
<feature type="transmembrane region" description="Helical" evidence="1">
    <location>
        <begin position="94"/>
        <end position="116"/>
    </location>
</feature>
<sequence length="321" mass="34956">MIVARRPTVTVGSYTLHPHSATIAAGDFKKPLFPLLLSPTYAVCSSIFNSKFSSKASLKCCWTKNDVIQKPIKGFSVLASDCPWKNGSIWSTMALYMFNLHIPLGYGGLSIVASLLEEPVLDPQTQAVSLLVVLMLELGGTLFLLSKNIKPQYDLVDFFKDNKISKERNWLLASALGFGFLSLLVFLTSLIGGRLYGVKVVDNPIVKEILLSSNISKTAFVLVDCAITPVLEEAVYRGFLLTSLASTMKWQHAVILSSAIFSAAHFSIDNFIQLFIIGGVRPPSAFTEEAIGFLSSVGGGSRRPSDGKDKISNLLRTVEGR</sequence>
<dbReference type="EMBL" id="JAJSOW010000102">
    <property type="protein sequence ID" value="KAI9177088.1"/>
    <property type="molecule type" value="Genomic_DNA"/>
</dbReference>
<comment type="caution">
    <text evidence="3">The sequence shown here is derived from an EMBL/GenBank/DDBJ whole genome shotgun (WGS) entry which is preliminary data.</text>
</comment>
<dbReference type="Proteomes" id="UP001064489">
    <property type="component" value="Chromosome 5"/>
</dbReference>
<keyword evidence="4" id="KW-1185">Reference proteome</keyword>
<evidence type="ECO:0000313" key="4">
    <source>
        <dbReference type="Proteomes" id="UP001064489"/>
    </source>
</evidence>
<evidence type="ECO:0000256" key="1">
    <source>
        <dbReference type="SAM" id="Phobius"/>
    </source>
</evidence>
<dbReference type="PANTHER" id="PTHR43592">
    <property type="entry name" value="CAAX AMINO TERMINAL PROTEASE"/>
    <property type="match status" value="1"/>
</dbReference>
<name>A0AAD5NRU7_ACENE</name>
<reference evidence="3" key="2">
    <citation type="submission" date="2023-02" db="EMBL/GenBank/DDBJ databases">
        <authorList>
            <person name="Swenson N.G."/>
            <person name="Wegrzyn J.L."/>
            <person name="Mcevoy S.L."/>
        </authorList>
    </citation>
    <scope>NUCLEOTIDE SEQUENCE</scope>
    <source>
        <strain evidence="3">91603</strain>
        <tissue evidence="3">Leaf</tissue>
    </source>
</reference>
<dbReference type="Pfam" id="PF02517">
    <property type="entry name" value="Rce1-like"/>
    <property type="match status" value="1"/>
</dbReference>
<feature type="transmembrane region" description="Helical" evidence="1">
    <location>
        <begin position="128"/>
        <end position="149"/>
    </location>
</feature>
<keyword evidence="1" id="KW-0472">Membrane</keyword>
<evidence type="ECO:0000259" key="2">
    <source>
        <dbReference type="Pfam" id="PF02517"/>
    </source>
</evidence>
<gene>
    <name evidence="3" type="ORF">LWI28_010895</name>
</gene>
<dbReference type="InterPro" id="IPR003675">
    <property type="entry name" value="Rce1/LyrA-like_dom"/>
</dbReference>
<feature type="transmembrane region" description="Helical" evidence="1">
    <location>
        <begin position="170"/>
        <end position="191"/>
    </location>
</feature>
<organism evidence="3 4">
    <name type="scientific">Acer negundo</name>
    <name type="common">Box elder</name>
    <dbReference type="NCBI Taxonomy" id="4023"/>
    <lineage>
        <taxon>Eukaryota</taxon>
        <taxon>Viridiplantae</taxon>
        <taxon>Streptophyta</taxon>
        <taxon>Embryophyta</taxon>
        <taxon>Tracheophyta</taxon>
        <taxon>Spermatophyta</taxon>
        <taxon>Magnoliopsida</taxon>
        <taxon>eudicotyledons</taxon>
        <taxon>Gunneridae</taxon>
        <taxon>Pentapetalae</taxon>
        <taxon>rosids</taxon>
        <taxon>malvids</taxon>
        <taxon>Sapindales</taxon>
        <taxon>Sapindaceae</taxon>
        <taxon>Hippocastanoideae</taxon>
        <taxon>Acereae</taxon>
        <taxon>Acer</taxon>
    </lineage>
</organism>